<proteinExistence type="inferred from homology"/>
<dbReference type="InterPro" id="IPR050072">
    <property type="entry name" value="Peptidase_M20A"/>
</dbReference>
<gene>
    <name evidence="13" type="ORF">E6H00_03180</name>
</gene>
<comment type="catalytic activity">
    <reaction evidence="11">
        <text>N-succinyl-(2S,6S)-2,6-diaminopimelate + H2O = (2S,6S)-2,6-diaminopimelate + succinate</text>
        <dbReference type="Rhea" id="RHEA:22608"/>
        <dbReference type="ChEBI" id="CHEBI:15377"/>
        <dbReference type="ChEBI" id="CHEBI:30031"/>
        <dbReference type="ChEBI" id="CHEBI:57609"/>
        <dbReference type="ChEBI" id="CHEBI:58087"/>
        <dbReference type="EC" id="3.5.1.18"/>
    </reaction>
</comment>
<name>A0A537K8D4_9BACT</name>
<dbReference type="Pfam" id="PF07687">
    <property type="entry name" value="M20_dimer"/>
    <property type="match status" value="1"/>
</dbReference>
<protein>
    <recommendedName>
        <fullName evidence="6">Probable succinyl-diaminopimelate desuccinylase</fullName>
        <ecNumber evidence="5">3.5.1.18</ecNumber>
    </recommendedName>
</protein>
<comment type="pathway">
    <text evidence="3">Amino-acid biosynthesis; L-lysine biosynthesis via DAP pathway; LL-2,6-diaminopimelate from (S)-tetrahydrodipicolinate (succinylase route): step 3/3.</text>
</comment>
<dbReference type="NCBIfam" id="TIGR01910">
    <property type="entry name" value="DapE-ArgE"/>
    <property type="match status" value="1"/>
</dbReference>
<evidence type="ECO:0000256" key="11">
    <source>
        <dbReference type="ARBA" id="ARBA00051301"/>
    </source>
</evidence>
<dbReference type="AlphaFoldDB" id="A0A537K8D4"/>
<dbReference type="InterPro" id="IPR036264">
    <property type="entry name" value="Bact_exopeptidase_dim_dom"/>
</dbReference>
<feature type="domain" description="Peptidase M20 dimerisation" evidence="12">
    <location>
        <begin position="194"/>
        <end position="302"/>
    </location>
</feature>
<keyword evidence="9" id="KW-0862">Zinc</keyword>
<organism evidence="13 14">
    <name type="scientific">Candidatus Segetimicrobium genomatis</name>
    <dbReference type="NCBI Taxonomy" id="2569760"/>
    <lineage>
        <taxon>Bacteria</taxon>
        <taxon>Bacillati</taxon>
        <taxon>Candidatus Sysuimicrobiota</taxon>
        <taxon>Candidatus Sysuimicrobiia</taxon>
        <taxon>Candidatus Sysuimicrobiales</taxon>
        <taxon>Candidatus Segetimicrobiaceae</taxon>
        <taxon>Candidatus Segetimicrobium</taxon>
    </lineage>
</organism>
<evidence type="ECO:0000256" key="3">
    <source>
        <dbReference type="ARBA" id="ARBA00005130"/>
    </source>
</evidence>
<reference evidence="13 14" key="1">
    <citation type="journal article" date="2019" name="Nat. Microbiol.">
        <title>Mediterranean grassland soil C-N compound turnover is dependent on rainfall and depth, and is mediated by genomically divergent microorganisms.</title>
        <authorList>
            <person name="Diamond S."/>
            <person name="Andeer P.F."/>
            <person name="Li Z."/>
            <person name="Crits-Christoph A."/>
            <person name="Burstein D."/>
            <person name="Anantharaman K."/>
            <person name="Lane K.R."/>
            <person name="Thomas B.C."/>
            <person name="Pan C."/>
            <person name="Northen T.R."/>
            <person name="Banfield J.F."/>
        </authorList>
    </citation>
    <scope>NUCLEOTIDE SEQUENCE [LARGE SCALE GENOMIC DNA]</scope>
    <source>
        <strain evidence="13">NP_3</strain>
    </source>
</reference>
<evidence type="ECO:0000256" key="9">
    <source>
        <dbReference type="ARBA" id="ARBA00022833"/>
    </source>
</evidence>
<dbReference type="PANTHER" id="PTHR43808:SF25">
    <property type="entry name" value="PEPTIDASE M20 DIMERISATION DOMAIN-CONTAINING PROTEIN"/>
    <property type="match status" value="1"/>
</dbReference>
<dbReference type="Gene3D" id="3.40.630.10">
    <property type="entry name" value="Zn peptidases"/>
    <property type="match status" value="1"/>
</dbReference>
<dbReference type="InterPro" id="IPR001261">
    <property type="entry name" value="ArgE/DapE_CS"/>
</dbReference>
<dbReference type="EMBL" id="VBAK01000074">
    <property type="protein sequence ID" value="TMI92031.1"/>
    <property type="molecule type" value="Genomic_DNA"/>
</dbReference>
<evidence type="ECO:0000256" key="7">
    <source>
        <dbReference type="ARBA" id="ARBA00022723"/>
    </source>
</evidence>
<dbReference type="Pfam" id="PF01546">
    <property type="entry name" value="Peptidase_M20"/>
    <property type="match status" value="1"/>
</dbReference>
<keyword evidence="10" id="KW-0170">Cobalt</keyword>
<dbReference type="InterPro" id="IPR011650">
    <property type="entry name" value="Peptidase_M20_dimer"/>
</dbReference>
<evidence type="ECO:0000256" key="6">
    <source>
        <dbReference type="ARBA" id="ARBA00016853"/>
    </source>
</evidence>
<evidence type="ECO:0000256" key="2">
    <source>
        <dbReference type="ARBA" id="ARBA00001947"/>
    </source>
</evidence>
<evidence type="ECO:0000256" key="1">
    <source>
        <dbReference type="ARBA" id="ARBA00001941"/>
    </source>
</evidence>
<dbReference type="GO" id="GO:0009089">
    <property type="term" value="P:lysine biosynthetic process via diaminopimelate"/>
    <property type="evidence" value="ECO:0007669"/>
    <property type="project" value="UniProtKB-UniPathway"/>
</dbReference>
<dbReference type="SUPFAM" id="SSF53187">
    <property type="entry name" value="Zn-dependent exopeptidases"/>
    <property type="match status" value="1"/>
</dbReference>
<accession>A0A537K8D4</accession>
<dbReference type="PANTHER" id="PTHR43808">
    <property type="entry name" value="ACETYLORNITHINE DEACETYLASE"/>
    <property type="match status" value="1"/>
</dbReference>
<dbReference type="GO" id="GO:0009014">
    <property type="term" value="F:succinyl-diaminopimelate desuccinylase activity"/>
    <property type="evidence" value="ECO:0007669"/>
    <property type="project" value="UniProtKB-EC"/>
</dbReference>
<evidence type="ECO:0000313" key="14">
    <source>
        <dbReference type="Proteomes" id="UP000318509"/>
    </source>
</evidence>
<evidence type="ECO:0000256" key="10">
    <source>
        <dbReference type="ARBA" id="ARBA00023285"/>
    </source>
</evidence>
<evidence type="ECO:0000256" key="8">
    <source>
        <dbReference type="ARBA" id="ARBA00022801"/>
    </source>
</evidence>
<keyword evidence="8" id="KW-0378">Hydrolase</keyword>
<evidence type="ECO:0000259" key="12">
    <source>
        <dbReference type="Pfam" id="PF07687"/>
    </source>
</evidence>
<comment type="caution">
    <text evidence="13">The sequence shown here is derived from an EMBL/GenBank/DDBJ whole genome shotgun (WGS) entry which is preliminary data.</text>
</comment>
<dbReference type="EC" id="3.5.1.18" evidence="5"/>
<sequence length="418" mass="43365">MRRLESLVDAVLAAIDESYALDLACRLVRIPSVFRPDDPQANETAVAALVAGELRRLGLEVHCEDAAPGRPNVIGDWVGRGAGPLLILEGHSDVVTEGDAAAWSYPPFGATVVDGRLYGRGAADMKGGVAAAIAAVRAIGAAGAALPGRIRVAVVADEEGMMLGVKAFIRNGWAEDACGAIICEPEGNDVCLVQKGALRALVRFRGRMAHGAMPRSGINPVPAAASFVGRVQALEERYRGRHGRHPLLGEPSVTPTVLRAGDLAQLNVIHADALVALDVRTVPGQEPAEIRDDLAAAAAAAAAGVPGCQSAVEVIEERPWTETAPDAPIAGAVERACRRVQGRPPRRRGVPGATDGTFLSAWARVPIVTIGPGDVTIPHQIDEFVRVADLVEACRIYAAAACYALAGGAGPEAAPPDA</sequence>
<dbReference type="PROSITE" id="PS00759">
    <property type="entry name" value="ARGE_DAPE_CPG2_2"/>
    <property type="match status" value="1"/>
</dbReference>
<evidence type="ECO:0000313" key="13">
    <source>
        <dbReference type="EMBL" id="TMI92031.1"/>
    </source>
</evidence>
<comment type="cofactor">
    <cofactor evidence="2">
        <name>Zn(2+)</name>
        <dbReference type="ChEBI" id="CHEBI:29105"/>
    </cofactor>
</comment>
<dbReference type="InterPro" id="IPR002933">
    <property type="entry name" value="Peptidase_M20"/>
</dbReference>
<comment type="cofactor">
    <cofactor evidence="1">
        <name>Co(2+)</name>
        <dbReference type="ChEBI" id="CHEBI:48828"/>
    </cofactor>
</comment>
<evidence type="ECO:0000256" key="4">
    <source>
        <dbReference type="ARBA" id="ARBA00006247"/>
    </source>
</evidence>
<dbReference type="SUPFAM" id="SSF55031">
    <property type="entry name" value="Bacterial exopeptidase dimerisation domain"/>
    <property type="match status" value="1"/>
</dbReference>
<comment type="similarity">
    <text evidence="4">Belongs to the peptidase M20A family.</text>
</comment>
<dbReference type="Proteomes" id="UP000318509">
    <property type="component" value="Unassembled WGS sequence"/>
</dbReference>
<dbReference type="UniPathway" id="UPA00034">
    <property type="reaction ID" value="UER00021"/>
</dbReference>
<dbReference type="InterPro" id="IPR010182">
    <property type="entry name" value="ArgE/DapE"/>
</dbReference>
<evidence type="ECO:0000256" key="5">
    <source>
        <dbReference type="ARBA" id="ARBA00011921"/>
    </source>
</evidence>
<keyword evidence="7" id="KW-0479">Metal-binding</keyword>
<dbReference type="CDD" id="cd08659">
    <property type="entry name" value="M20_ArgE_DapE-like"/>
    <property type="match status" value="1"/>
</dbReference>
<dbReference type="Gene3D" id="3.30.70.360">
    <property type="match status" value="1"/>
</dbReference>
<dbReference type="GO" id="GO:0046872">
    <property type="term" value="F:metal ion binding"/>
    <property type="evidence" value="ECO:0007669"/>
    <property type="project" value="UniProtKB-KW"/>
</dbReference>